<dbReference type="Pfam" id="PF09952">
    <property type="entry name" value="AbiEi_2"/>
    <property type="match status" value="1"/>
</dbReference>
<dbReference type="RefSeq" id="WP_183974826.1">
    <property type="nucleotide sequence ID" value="NZ_JACHEB010000003.1"/>
</dbReference>
<keyword evidence="2" id="KW-1185">Reference proteome</keyword>
<comment type="caution">
    <text evidence="1">The sequence shown here is derived from an EMBL/GenBank/DDBJ whole genome shotgun (WGS) entry which is preliminary data.</text>
</comment>
<gene>
    <name evidence="1" type="ORF">HDF14_001398</name>
</gene>
<evidence type="ECO:0000313" key="2">
    <source>
        <dbReference type="Proteomes" id="UP000535182"/>
    </source>
</evidence>
<name>A0A9X0QCH5_9BACT</name>
<organism evidence="1 2">
    <name type="scientific">Tunturiibacter gelidiferens</name>
    <dbReference type="NCBI Taxonomy" id="3069689"/>
    <lineage>
        <taxon>Bacteria</taxon>
        <taxon>Pseudomonadati</taxon>
        <taxon>Acidobacteriota</taxon>
        <taxon>Terriglobia</taxon>
        <taxon>Terriglobales</taxon>
        <taxon>Acidobacteriaceae</taxon>
        <taxon>Tunturiibacter</taxon>
    </lineage>
</organism>
<dbReference type="Proteomes" id="UP000535182">
    <property type="component" value="Unassembled WGS sequence"/>
</dbReference>
<dbReference type="InterPro" id="IPR019238">
    <property type="entry name" value="AbiEi_2"/>
</dbReference>
<sequence>MDLAGREYQTLQTAIAALQATAGLKTVKVDVRPLATNHPNPRADAVLTITLNGHQQLFVAEIKTIDRRLAVAQIRDQLQTLITQRYPGYLPLLITTFATPDLAEECRRLDLPFLDTAGNLYLPTDTFVADIRGKVRPAQPFKDKYRANNPAGLKVVFALLCRPALAGAPYREVAKFAKVALGAIGPVLNDLTQRGYLQNAKTPNGTLLRKKELLNEWVTYYPANLRPTLRPRRYQADRDQLTHIGLEAFGAYWGGEYGAEKLTRYLKAEHFLLYAPGTPPTALMTKARMRLATEGNTEILEMFWHPELIGPPTDIAPPLLVYADLMATTDGRNIEAAKEVYERFLEPIFHQP</sequence>
<accession>A0A9X0QCH5</accession>
<proteinExistence type="predicted"/>
<evidence type="ECO:0000313" key="1">
    <source>
        <dbReference type="EMBL" id="MBB5327792.1"/>
    </source>
</evidence>
<reference evidence="1 2" key="1">
    <citation type="submission" date="2020-08" db="EMBL/GenBank/DDBJ databases">
        <title>Genomic Encyclopedia of Type Strains, Phase IV (KMG-V): Genome sequencing to study the core and pangenomes of soil and plant-associated prokaryotes.</title>
        <authorList>
            <person name="Whitman W."/>
        </authorList>
    </citation>
    <scope>NUCLEOTIDE SEQUENCE [LARGE SCALE GENOMIC DNA]</scope>
    <source>
        <strain evidence="1 2">X5P2</strain>
    </source>
</reference>
<protein>
    <submittedName>
        <fullName evidence="1">Uncharacterized protein</fullName>
    </submittedName>
</protein>
<dbReference type="AlphaFoldDB" id="A0A9X0QCH5"/>
<dbReference type="EMBL" id="JACHEB010000003">
    <property type="protein sequence ID" value="MBB5327792.1"/>
    <property type="molecule type" value="Genomic_DNA"/>
</dbReference>